<sequence length="365" mass="37833">MSQISKPVRTRGRRLALAGAGLLLAVTGSVLFLTQRGSAPAGETDAAAVADQPGVTPSGPGASVRPSGSASPRASGSASATASGSPSAGRGGEPADRTRPAVVWPNPATTGVPAGWRPKQTRTTDLKITRAGSVVRDIRLVNADLIVAARDVRVQRVELQGGSIINDSTPSCNNGLVVENVTLTRGPGQVTRSEDLPAIQAGGYTARRVRIDGRPEGFRVAGKSLDCGRVTIEDSFARVTSPDVCGDWHGDGVQGYDGPPLVVRNVTLELAQTASCGGTAPFFYPADQGNTSVEVDGLLVKGGGYPFRLAMPGSVRNLRVVDGSWEYGPIDVACSLVTAWEAAVVTVGPDYQPTRTVRRLPCDTP</sequence>
<dbReference type="Proteomes" id="UP000285744">
    <property type="component" value="Unassembled WGS sequence"/>
</dbReference>
<evidence type="ECO:0000313" key="2">
    <source>
        <dbReference type="EMBL" id="RKF24433.1"/>
    </source>
</evidence>
<evidence type="ECO:0008006" key="6">
    <source>
        <dbReference type="Google" id="ProtNLM"/>
    </source>
</evidence>
<protein>
    <recommendedName>
        <fullName evidence="6">Right-handed parallel beta-helix repeat-containing protein</fullName>
    </recommendedName>
</protein>
<dbReference type="Proteomes" id="UP001432190">
    <property type="component" value="Chromosome"/>
</dbReference>
<proteinExistence type="predicted"/>
<evidence type="ECO:0000313" key="5">
    <source>
        <dbReference type="Proteomes" id="UP001432190"/>
    </source>
</evidence>
<evidence type="ECO:0000256" key="1">
    <source>
        <dbReference type="SAM" id="MobiDB-lite"/>
    </source>
</evidence>
<dbReference type="AlphaFoldDB" id="A0A420EUV1"/>
<organism evidence="2 4">
    <name type="scientific">Micromonospora globbae</name>
    <dbReference type="NCBI Taxonomy" id="1894969"/>
    <lineage>
        <taxon>Bacteria</taxon>
        <taxon>Bacillati</taxon>
        <taxon>Actinomycetota</taxon>
        <taxon>Actinomycetes</taxon>
        <taxon>Micromonosporales</taxon>
        <taxon>Micromonosporaceae</taxon>
        <taxon>Micromonospora</taxon>
    </lineage>
</organism>
<dbReference type="OrthoDB" id="505641at2"/>
<name>A0A420EUV1_9ACTN</name>
<dbReference type="SUPFAM" id="SSF51126">
    <property type="entry name" value="Pectin lyase-like"/>
    <property type="match status" value="1"/>
</dbReference>
<dbReference type="EMBL" id="CP108084">
    <property type="protein sequence ID" value="WUP52383.1"/>
    <property type="molecule type" value="Genomic_DNA"/>
</dbReference>
<dbReference type="InterPro" id="IPR011050">
    <property type="entry name" value="Pectin_lyase_fold/virulence"/>
</dbReference>
<evidence type="ECO:0000313" key="3">
    <source>
        <dbReference type="EMBL" id="WUP52383.1"/>
    </source>
</evidence>
<keyword evidence="5" id="KW-1185">Reference proteome</keyword>
<evidence type="ECO:0000313" key="4">
    <source>
        <dbReference type="Proteomes" id="UP000285744"/>
    </source>
</evidence>
<dbReference type="EMBL" id="RAQQ01000023">
    <property type="protein sequence ID" value="RKF24433.1"/>
    <property type="molecule type" value="Genomic_DNA"/>
</dbReference>
<gene>
    <name evidence="2" type="ORF">D7I43_26015</name>
    <name evidence="3" type="ORF">OG994_13085</name>
</gene>
<feature type="compositionally biased region" description="Low complexity" evidence="1">
    <location>
        <begin position="57"/>
        <end position="88"/>
    </location>
</feature>
<reference evidence="3" key="2">
    <citation type="submission" date="2022-10" db="EMBL/GenBank/DDBJ databases">
        <title>The complete genomes of actinobacterial strains from the NBC collection.</title>
        <authorList>
            <person name="Joergensen T.S."/>
            <person name="Alvarez Arevalo M."/>
            <person name="Sterndorff E.B."/>
            <person name="Faurdal D."/>
            <person name="Vuksanovic O."/>
            <person name="Mourched A.-S."/>
            <person name="Charusanti P."/>
            <person name="Shaw S."/>
            <person name="Blin K."/>
            <person name="Weber T."/>
        </authorList>
    </citation>
    <scope>NUCLEOTIDE SEQUENCE</scope>
    <source>
        <strain evidence="3">NBC_00256</strain>
    </source>
</reference>
<accession>A0A420EUV1</accession>
<feature type="region of interest" description="Disordered" evidence="1">
    <location>
        <begin position="43"/>
        <end position="118"/>
    </location>
</feature>
<reference evidence="2 4" key="1">
    <citation type="journal article" date="2018" name="Int. J. Syst. Evol. Microbiol.">
        <title>Micromonospora globbae sp. nov., an endophytic actinomycete isolated from roots of Globba winitii C. H. Wright.</title>
        <authorList>
            <person name="Kuncharoen N."/>
            <person name="Pittayakhajonwut P."/>
            <person name="Tanasupawat S."/>
        </authorList>
    </citation>
    <scope>NUCLEOTIDE SEQUENCE [LARGE SCALE GENOMIC DNA]</scope>
    <source>
        <strain evidence="2 4">WPS1-2</strain>
    </source>
</reference>
<dbReference type="RefSeq" id="WP_120331206.1">
    <property type="nucleotide sequence ID" value="NZ_CP108084.1"/>
</dbReference>